<dbReference type="Proteomes" id="UP001159428">
    <property type="component" value="Unassembled WGS sequence"/>
</dbReference>
<name>A0AAU9X0U0_9CNID</name>
<evidence type="ECO:0008006" key="3">
    <source>
        <dbReference type="Google" id="ProtNLM"/>
    </source>
</evidence>
<organism evidence="1 2">
    <name type="scientific">Pocillopora meandrina</name>
    <dbReference type="NCBI Taxonomy" id="46732"/>
    <lineage>
        <taxon>Eukaryota</taxon>
        <taxon>Metazoa</taxon>
        <taxon>Cnidaria</taxon>
        <taxon>Anthozoa</taxon>
        <taxon>Hexacorallia</taxon>
        <taxon>Scleractinia</taxon>
        <taxon>Astrocoeniina</taxon>
        <taxon>Pocilloporidae</taxon>
        <taxon>Pocillopora</taxon>
    </lineage>
</organism>
<protein>
    <recommendedName>
        <fullName evidence="3">C2H2-type domain-containing protein</fullName>
    </recommendedName>
</protein>
<evidence type="ECO:0000313" key="1">
    <source>
        <dbReference type="EMBL" id="CAH3132349.1"/>
    </source>
</evidence>
<keyword evidence="2" id="KW-1185">Reference proteome</keyword>
<dbReference type="AlphaFoldDB" id="A0AAU9X0U0"/>
<proteinExistence type="predicted"/>
<comment type="caution">
    <text evidence="1">The sequence shown here is derived from an EMBL/GenBank/DDBJ whole genome shotgun (WGS) entry which is preliminary data.</text>
</comment>
<dbReference type="PANTHER" id="PTHR33845:SF1">
    <property type="entry name" value="C2H2-TYPE DOMAIN-CONTAINING PROTEIN"/>
    <property type="match status" value="1"/>
</dbReference>
<accession>A0AAU9X0U0</accession>
<evidence type="ECO:0000313" key="2">
    <source>
        <dbReference type="Proteomes" id="UP001159428"/>
    </source>
</evidence>
<sequence length="417" mass="46415">MVNQRVIDQYQQYYLETNFKPFSASTMQRILVLCSTTVRKSLQGLDYLSAKGTKALEDMATIAESLTTHGSDNPTTKRLEKVFKEGKQYLKTTLSPSISLKRVDFSDQQGGKGPCDRKATTTKGHVRRYVNEGNDVLTAADFKDATLSHGGVSGVRGALLDTVIDETVGTQGKWKGISTLNNFSYTNNGESITVWRAYNVGKGKTLQWSKVPVQVSLLPISLTAIKLSSGDFVETSNQTVTQRPEVSLENTPVEVVEEKEKDEGEARDESEEVFHSGLFSCPSKGCVFEFQKYLNLEYHILYGKCGIVEEKTTLIDKAKLLYNYIDEKFKLGQETGYKEDPSQVASDMRRAKNENGERRFAVGEFLSPQQTKSYSSRSAAKIKQVGSVAEIDVPAIDEEMAHSSARDKIIQESSHFL</sequence>
<gene>
    <name evidence="1" type="ORF">PMEA_00014671</name>
</gene>
<reference evidence="1 2" key="1">
    <citation type="submission" date="2022-05" db="EMBL/GenBank/DDBJ databases">
        <authorList>
            <consortium name="Genoscope - CEA"/>
            <person name="William W."/>
        </authorList>
    </citation>
    <scope>NUCLEOTIDE SEQUENCE [LARGE SCALE GENOMIC DNA]</scope>
</reference>
<dbReference type="PANTHER" id="PTHR33845">
    <property type="entry name" value="C2H2-TYPE DOMAIN-CONTAINING PROTEIN"/>
    <property type="match status" value="1"/>
</dbReference>
<dbReference type="EMBL" id="CALNXJ010000026">
    <property type="protein sequence ID" value="CAH3132349.1"/>
    <property type="molecule type" value="Genomic_DNA"/>
</dbReference>